<evidence type="ECO:0000313" key="1">
    <source>
        <dbReference type="EMBL" id="KII74226.1"/>
    </source>
</evidence>
<evidence type="ECO:0000313" key="2">
    <source>
        <dbReference type="Proteomes" id="UP000031668"/>
    </source>
</evidence>
<proteinExistence type="predicted"/>
<sequence length="239" mass="27229">MNLLYILINVYNIWCQQWDDLNEPSILKAEDRIDRWIEKFKIHAESNGWDETRQSSIMPSYFGEEILDMYLESEVKKLPPSPEKLKRLVSMLDEFSRSKENPEAAFSYFESWRLVPGVDVAKEAKRLLGFLSSATPNLSEKDKEFFTTQKILNGLPSHVRSQIKLFGDIPLKETCKKVAILLADEVVAITQKGDSHANAATTETGSLTQLEKKLKALTLKVDDLLQAKDVPRRQAKVGT</sequence>
<reference evidence="1 2" key="1">
    <citation type="journal article" date="2014" name="Genome Biol. Evol.">
        <title>The genome of the myxosporean Thelohanellus kitauei shows adaptations to nutrient acquisition within its fish host.</title>
        <authorList>
            <person name="Yang Y."/>
            <person name="Xiong J."/>
            <person name="Zhou Z."/>
            <person name="Huo F."/>
            <person name="Miao W."/>
            <person name="Ran C."/>
            <person name="Liu Y."/>
            <person name="Zhang J."/>
            <person name="Feng J."/>
            <person name="Wang M."/>
            <person name="Wang M."/>
            <person name="Wang L."/>
            <person name="Yao B."/>
        </authorList>
    </citation>
    <scope>NUCLEOTIDE SEQUENCE [LARGE SCALE GENOMIC DNA]</scope>
    <source>
        <strain evidence="1">Wuqing</strain>
    </source>
</reference>
<name>A0A0C2N3J2_THEKT</name>
<protein>
    <submittedName>
        <fullName evidence="1">Uncharacterized protein</fullName>
    </submittedName>
</protein>
<comment type="caution">
    <text evidence="1">The sequence shown here is derived from an EMBL/GenBank/DDBJ whole genome shotgun (WGS) entry which is preliminary data.</text>
</comment>
<accession>A0A0C2N3J2</accession>
<gene>
    <name evidence="1" type="ORF">RF11_05550</name>
</gene>
<dbReference type="Proteomes" id="UP000031668">
    <property type="component" value="Unassembled WGS sequence"/>
</dbReference>
<dbReference type="EMBL" id="JWZT01000497">
    <property type="protein sequence ID" value="KII74226.1"/>
    <property type="molecule type" value="Genomic_DNA"/>
</dbReference>
<organism evidence="1 2">
    <name type="scientific">Thelohanellus kitauei</name>
    <name type="common">Myxosporean</name>
    <dbReference type="NCBI Taxonomy" id="669202"/>
    <lineage>
        <taxon>Eukaryota</taxon>
        <taxon>Metazoa</taxon>
        <taxon>Cnidaria</taxon>
        <taxon>Myxozoa</taxon>
        <taxon>Myxosporea</taxon>
        <taxon>Bivalvulida</taxon>
        <taxon>Platysporina</taxon>
        <taxon>Myxobolidae</taxon>
        <taxon>Thelohanellus</taxon>
    </lineage>
</organism>
<keyword evidence="2" id="KW-1185">Reference proteome</keyword>
<dbReference type="AlphaFoldDB" id="A0A0C2N3J2"/>